<dbReference type="SMART" id="SM00724">
    <property type="entry name" value="TLC"/>
    <property type="match status" value="1"/>
</dbReference>
<comment type="pathway">
    <text evidence="3">Sphingolipid metabolism.</text>
</comment>
<keyword evidence="5 9" id="KW-1133">Transmembrane helix</keyword>
<dbReference type="GO" id="GO:0050291">
    <property type="term" value="F:sphingosine N-acyltransferase activity"/>
    <property type="evidence" value="ECO:0007669"/>
    <property type="project" value="InterPro"/>
</dbReference>
<keyword evidence="4 7" id="KW-0812">Transmembrane</keyword>
<feature type="transmembrane region" description="Helical" evidence="9">
    <location>
        <begin position="225"/>
        <end position="250"/>
    </location>
</feature>
<accession>A0A9D4CDT6</accession>
<name>A0A9D4CDT6_DREPO</name>
<evidence type="ECO:0000256" key="4">
    <source>
        <dbReference type="ARBA" id="ARBA00022692"/>
    </source>
</evidence>
<evidence type="ECO:0000256" key="6">
    <source>
        <dbReference type="ARBA" id="ARBA00023136"/>
    </source>
</evidence>
<evidence type="ECO:0000256" key="5">
    <source>
        <dbReference type="ARBA" id="ARBA00022989"/>
    </source>
</evidence>
<feature type="domain" description="TLC" evidence="10">
    <location>
        <begin position="62"/>
        <end position="263"/>
    </location>
</feature>
<dbReference type="AlphaFoldDB" id="A0A9D4CDT6"/>
<dbReference type="Proteomes" id="UP000828390">
    <property type="component" value="Unassembled WGS sequence"/>
</dbReference>
<feature type="transmembrane region" description="Helical" evidence="9">
    <location>
        <begin position="111"/>
        <end position="129"/>
    </location>
</feature>
<dbReference type="EMBL" id="JAIWYP010000013">
    <property type="protein sequence ID" value="KAH3721695.1"/>
    <property type="molecule type" value="Genomic_DNA"/>
</dbReference>
<evidence type="ECO:0000256" key="3">
    <source>
        <dbReference type="ARBA" id="ARBA00004991"/>
    </source>
</evidence>
<dbReference type="PROSITE" id="PS50922">
    <property type="entry name" value="TLC"/>
    <property type="match status" value="1"/>
</dbReference>
<gene>
    <name evidence="11" type="ORF">DPMN_064643</name>
</gene>
<comment type="subcellular location">
    <subcellularLocation>
        <location evidence="1">Membrane</location>
        <topology evidence="1">Multi-pass membrane protein</topology>
    </subcellularLocation>
</comment>
<dbReference type="PANTHER" id="PTHR12560">
    <property type="entry name" value="LONGEVITY ASSURANCE FACTOR 1 LAG1"/>
    <property type="match status" value="1"/>
</dbReference>
<reference evidence="11" key="2">
    <citation type="submission" date="2020-11" db="EMBL/GenBank/DDBJ databases">
        <authorList>
            <person name="McCartney M.A."/>
            <person name="Auch B."/>
            <person name="Kono T."/>
            <person name="Mallez S."/>
            <person name="Becker A."/>
            <person name="Gohl D.M."/>
            <person name="Silverstein K.A.T."/>
            <person name="Koren S."/>
            <person name="Bechman K.B."/>
            <person name="Herman A."/>
            <person name="Abrahante J.E."/>
            <person name="Garbe J."/>
        </authorList>
    </citation>
    <scope>NUCLEOTIDE SEQUENCE</scope>
    <source>
        <strain evidence="11">Duluth1</strain>
        <tissue evidence="11">Whole animal</tissue>
    </source>
</reference>
<evidence type="ECO:0000256" key="9">
    <source>
        <dbReference type="SAM" id="Phobius"/>
    </source>
</evidence>
<protein>
    <recommendedName>
        <fullName evidence="10">TLC domain-containing protein</fullName>
    </recommendedName>
</protein>
<feature type="compositionally biased region" description="Low complexity" evidence="8">
    <location>
        <begin position="325"/>
        <end position="343"/>
    </location>
</feature>
<dbReference type="PANTHER" id="PTHR12560:SF0">
    <property type="entry name" value="LD18904P"/>
    <property type="match status" value="1"/>
</dbReference>
<dbReference type="Pfam" id="PF03798">
    <property type="entry name" value="TRAM_LAG1_CLN8"/>
    <property type="match status" value="1"/>
</dbReference>
<evidence type="ECO:0000256" key="7">
    <source>
        <dbReference type="PROSITE-ProRule" id="PRU00205"/>
    </source>
</evidence>
<evidence type="ECO:0000256" key="8">
    <source>
        <dbReference type="SAM" id="MobiDB-lite"/>
    </source>
</evidence>
<feature type="compositionally biased region" description="Polar residues" evidence="8">
    <location>
        <begin position="298"/>
        <end position="311"/>
    </location>
</feature>
<reference evidence="11" key="1">
    <citation type="journal article" date="2019" name="bioRxiv">
        <title>The Genome of the Zebra Mussel, Dreissena polymorpha: A Resource for Invasive Species Research.</title>
        <authorList>
            <person name="McCartney M.A."/>
            <person name="Auch B."/>
            <person name="Kono T."/>
            <person name="Mallez S."/>
            <person name="Zhang Y."/>
            <person name="Obille A."/>
            <person name="Becker A."/>
            <person name="Abrahante J.E."/>
            <person name="Garbe J."/>
            <person name="Badalamenti J.P."/>
            <person name="Herman A."/>
            <person name="Mangelson H."/>
            <person name="Liachko I."/>
            <person name="Sullivan S."/>
            <person name="Sone E.D."/>
            <person name="Koren S."/>
            <person name="Silverstein K.A.T."/>
            <person name="Beckman K.B."/>
            <person name="Gohl D.M."/>
        </authorList>
    </citation>
    <scope>NUCLEOTIDE SEQUENCE</scope>
    <source>
        <strain evidence="11">Duluth1</strain>
        <tissue evidence="11">Whole animal</tissue>
    </source>
</reference>
<dbReference type="InterPro" id="IPR006634">
    <property type="entry name" value="TLC-dom"/>
</dbReference>
<comment type="pathway">
    <text evidence="2">Lipid metabolism; sphingolipid metabolism.</text>
</comment>
<dbReference type="GO" id="GO:0016020">
    <property type="term" value="C:membrane"/>
    <property type="evidence" value="ECO:0007669"/>
    <property type="project" value="UniProtKB-SubCell"/>
</dbReference>
<evidence type="ECO:0000313" key="12">
    <source>
        <dbReference type="Proteomes" id="UP000828390"/>
    </source>
</evidence>
<keyword evidence="6 7" id="KW-0472">Membrane</keyword>
<comment type="caution">
    <text evidence="11">The sequence shown here is derived from an EMBL/GenBank/DDBJ whole genome shotgun (WGS) entry which is preliminary data.</text>
</comment>
<dbReference type="Gene3D" id="1.10.10.60">
    <property type="entry name" value="Homeodomain-like"/>
    <property type="match status" value="1"/>
</dbReference>
<organism evidence="11 12">
    <name type="scientific">Dreissena polymorpha</name>
    <name type="common">Zebra mussel</name>
    <name type="synonym">Mytilus polymorpha</name>
    <dbReference type="NCBI Taxonomy" id="45954"/>
    <lineage>
        <taxon>Eukaryota</taxon>
        <taxon>Metazoa</taxon>
        <taxon>Spiralia</taxon>
        <taxon>Lophotrochozoa</taxon>
        <taxon>Mollusca</taxon>
        <taxon>Bivalvia</taxon>
        <taxon>Autobranchia</taxon>
        <taxon>Heteroconchia</taxon>
        <taxon>Euheterodonta</taxon>
        <taxon>Imparidentia</taxon>
        <taxon>Neoheterodontei</taxon>
        <taxon>Myida</taxon>
        <taxon>Dreissenoidea</taxon>
        <taxon>Dreissenidae</taxon>
        <taxon>Dreissena</taxon>
    </lineage>
</organism>
<proteinExistence type="predicted"/>
<evidence type="ECO:0000256" key="2">
    <source>
        <dbReference type="ARBA" id="ARBA00004760"/>
    </source>
</evidence>
<evidence type="ECO:0000259" key="10">
    <source>
        <dbReference type="PROSITE" id="PS50922"/>
    </source>
</evidence>
<evidence type="ECO:0000313" key="11">
    <source>
        <dbReference type="EMBL" id="KAH3721695.1"/>
    </source>
</evidence>
<feature type="transmembrane region" description="Helical" evidence="9">
    <location>
        <begin position="71"/>
        <end position="91"/>
    </location>
</feature>
<dbReference type="InterPro" id="IPR016439">
    <property type="entry name" value="Lag1/Lac1-like"/>
</dbReference>
<keyword evidence="12" id="KW-1185">Reference proteome</keyword>
<feature type="transmembrane region" description="Helical" evidence="9">
    <location>
        <begin position="194"/>
        <end position="213"/>
    </location>
</feature>
<sequence length="349" mass="40912">MAASGRGIFLYMYIQYSQRGTNIILGHATARIIFAKRTDMSQRQVERWFRLRRNQDKASSMKKFTETGWRFTYYFGIFIYGVIVLSDKEWLWDSNKCWYGFPTQHLQTSVYWYYMIELGFYLSLMFSQFLDVKRKDFVEMFIHHIATVSLMSFSYIGNFIRTGTLVLLIHDCADFWVEGAKLAKYAKADRLCDVLFAVFAIVWFVTRLVCYPIKILNTSWFQSRAILGFFPSLVFFNLWLCLLLVLHVYWFSLIVRVAYAVLTKHSEVDDVRSEQEEPVTDEQENNHHGNNHQYGNNVQSKKQASENNHLSNHVDNHKGNHCNHAENNVGNHHNNVENNVGNHNHTKAG</sequence>
<evidence type="ECO:0000256" key="1">
    <source>
        <dbReference type="ARBA" id="ARBA00004141"/>
    </source>
</evidence>
<dbReference type="GO" id="GO:0046513">
    <property type="term" value="P:ceramide biosynthetic process"/>
    <property type="evidence" value="ECO:0007669"/>
    <property type="project" value="InterPro"/>
</dbReference>
<feature type="region of interest" description="Disordered" evidence="8">
    <location>
        <begin position="271"/>
        <end position="349"/>
    </location>
</feature>